<keyword evidence="3" id="KW-0805">Transcription regulation</keyword>
<dbReference type="SUPFAM" id="SSF57959">
    <property type="entry name" value="Leucine zipper domain"/>
    <property type="match status" value="1"/>
</dbReference>
<dbReference type="GO" id="GO:0016020">
    <property type="term" value="C:membrane"/>
    <property type="evidence" value="ECO:0007669"/>
    <property type="project" value="UniProtKB-SubCell"/>
</dbReference>
<evidence type="ECO:0000256" key="6">
    <source>
        <dbReference type="ARBA" id="ARBA00023242"/>
    </source>
</evidence>
<feature type="compositionally biased region" description="Basic residues" evidence="8">
    <location>
        <begin position="913"/>
        <end position="922"/>
    </location>
</feature>
<evidence type="ECO:0000313" key="10">
    <source>
        <dbReference type="EMBL" id="CAB3263365.1"/>
    </source>
</evidence>
<dbReference type="CDD" id="cd14700">
    <property type="entry name" value="bZIP_ATF6"/>
    <property type="match status" value="1"/>
</dbReference>
<dbReference type="PANTHER" id="PTHR46164:SF3">
    <property type="entry name" value="ATF6, ISOFORM C"/>
    <property type="match status" value="1"/>
</dbReference>
<evidence type="ECO:0000256" key="1">
    <source>
        <dbReference type="ARBA" id="ARBA00004167"/>
    </source>
</evidence>
<dbReference type="Gene3D" id="1.20.5.170">
    <property type="match status" value="1"/>
</dbReference>
<dbReference type="PROSITE" id="PS50217">
    <property type="entry name" value="BZIP"/>
    <property type="match status" value="1"/>
</dbReference>
<feature type="compositionally biased region" description="Polar residues" evidence="8">
    <location>
        <begin position="833"/>
        <end position="859"/>
    </location>
</feature>
<dbReference type="GO" id="GO:0030968">
    <property type="term" value="P:endoplasmic reticulum unfolded protein response"/>
    <property type="evidence" value="ECO:0007669"/>
    <property type="project" value="TreeGrafter"/>
</dbReference>
<evidence type="ECO:0000256" key="8">
    <source>
        <dbReference type="SAM" id="MobiDB-lite"/>
    </source>
</evidence>
<feature type="region of interest" description="Disordered" evidence="8">
    <location>
        <begin position="296"/>
        <end position="323"/>
    </location>
</feature>
<feature type="region of interest" description="Disordered" evidence="8">
    <location>
        <begin position="73"/>
        <end position="96"/>
    </location>
</feature>
<gene>
    <name evidence="10" type="primary">LOC778962</name>
</gene>
<dbReference type="InterPro" id="IPR004827">
    <property type="entry name" value="bZIP"/>
</dbReference>
<proteinExistence type="evidence at transcript level"/>
<keyword evidence="5" id="KW-0804">Transcription</keyword>
<dbReference type="InterPro" id="IPR046347">
    <property type="entry name" value="bZIP_sf"/>
</dbReference>
<comment type="similarity">
    <text evidence="2">Belongs to the bZIP family. ATF subfamily.</text>
</comment>
<feature type="region of interest" description="Disordered" evidence="8">
    <location>
        <begin position="888"/>
        <end position="929"/>
    </location>
</feature>
<evidence type="ECO:0000256" key="2">
    <source>
        <dbReference type="ARBA" id="ARBA00009050"/>
    </source>
</evidence>
<keyword evidence="7" id="KW-0175">Coiled coil</keyword>
<feature type="compositionally biased region" description="Low complexity" evidence="8">
    <location>
        <begin position="490"/>
        <end position="501"/>
    </location>
</feature>
<organism evidence="10">
    <name type="scientific">Phallusia mammillata</name>
    <dbReference type="NCBI Taxonomy" id="59560"/>
    <lineage>
        <taxon>Eukaryota</taxon>
        <taxon>Metazoa</taxon>
        <taxon>Chordata</taxon>
        <taxon>Tunicata</taxon>
        <taxon>Ascidiacea</taxon>
        <taxon>Phlebobranchia</taxon>
        <taxon>Ascidiidae</taxon>
        <taxon>Phallusia</taxon>
    </lineage>
</organism>
<dbReference type="SMART" id="SM00338">
    <property type="entry name" value="BRLZ"/>
    <property type="match status" value="1"/>
</dbReference>
<feature type="coiled-coil region" evidence="7">
    <location>
        <begin position="592"/>
        <end position="643"/>
    </location>
</feature>
<dbReference type="PROSITE" id="PS00036">
    <property type="entry name" value="BZIP_BASIC"/>
    <property type="match status" value="1"/>
</dbReference>
<feature type="region of interest" description="Disordered" evidence="8">
    <location>
        <begin position="833"/>
        <end position="874"/>
    </location>
</feature>
<accession>A0A6F9DKD3</accession>
<sequence>MSSRFGSSFLEDNFLSDDDWGAQANIDFSSYGMGVENTSEIGSDDSPCIHDIMEVLPNSQQNKSDFLIENGMSPFGNSFESPPLTPPDDQNARDSGQIFGSTLQQDTTVEELLAGLESSNHGNQQFPSLACSNLDVFGTCVTSSTRERSESSGSCSSTSAYSSQSSTPPPVPNSVSDLFEQAFTADQTQSKNALSSQDEGFHESTFQMQTSPSRVVPSNHVKTQEIIKHMKNINGTRESLKKSRTDIDDFDQKVQEALRETNRLLQMHNLSTKNDSENQKPADSVGQASGRIIVRGQSNPIPHSHRVTGNHLNKEKSKSSEIRLKRKASECLKPVVKKVVIAPTSPTTLPHLTSKSQQNQQSCHVTSVSKVQSPVSNLQIPLQTVNSSPSVLFVKKEPVNNGLFLSTATSRVTAVQNNVTIANNVLAVPVSQSQVNSFPCNTGPYIIKDETVLPSTIVTLPSVSTPHLTITTGAGTPQVIKVLPSNTHLKPQPQLLPTSTQQKEETGNSEVKICEAKSSKPLMGSVGGPKKPIIPALNTVNTPVTRQVSSVGYCLNARKDSLCYTPTVVDSNLVNKRQQRMIKNRESACQSRQRKKEYVQSLEQQMHEYVEENIQLKNMNHQLKNRINELEQENANLRKLTLMSMTGQRKAACVLMLVLFIGFNVHPLSFLANQSITSVPELDSQSLQNSSNTNWQGSIDTSFRARQLLSHNDQGAASSKQALDENRESKAIEGTTNYPLTDMQHAYWVDDLVKDCKRNHFGRIQAVLQDTSSIPLQRLLRRKLKEELGIRVPLNLPRIRRIAYAGSATYEKGLSAISPDDSMVLEPQDAVLTQEQSLPPTPISVKTRSSNEALPSSSCEHLGKNIDLPNETDSARVSDDLARWVQRHKVESKQPATPPKHQHQRQTPDNMKSKRGHTKQRSRPPVSDQTAVAIYNKRDDKLKKLLEAIDRRNDTIYMISFSQDHILLPAMTRNSSRQTRMSLVLPTVAPNESYANDGEYQTMIQINCDVTATEYFKIRRDALPGEMSNHYNTKTKDKKLMRKNDRSAENPKRHAFHGSGTKSKSAGTTGTSHDDDATVTDVVEL</sequence>
<reference evidence="10" key="1">
    <citation type="submission" date="2020-04" db="EMBL/GenBank/DDBJ databases">
        <authorList>
            <person name="Neveu A P."/>
        </authorList>
    </citation>
    <scope>NUCLEOTIDE SEQUENCE</scope>
    <source>
        <tissue evidence="10">Whole embryo</tissue>
    </source>
</reference>
<keyword evidence="4" id="KW-0238">DNA-binding</keyword>
<name>A0A6F9DKD3_9ASCI</name>
<evidence type="ECO:0000256" key="4">
    <source>
        <dbReference type="ARBA" id="ARBA00023125"/>
    </source>
</evidence>
<protein>
    <submittedName>
        <fullName evidence="10">Uncharacterized protein LOC778962</fullName>
    </submittedName>
</protein>
<dbReference type="GO" id="GO:0000978">
    <property type="term" value="F:RNA polymerase II cis-regulatory region sequence-specific DNA binding"/>
    <property type="evidence" value="ECO:0007669"/>
    <property type="project" value="TreeGrafter"/>
</dbReference>
<feature type="region of interest" description="Disordered" evidence="8">
    <location>
        <begin position="490"/>
        <end position="509"/>
    </location>
</feature>
<feature type="compositionally biased region" description="Low complexity" evidence="8">
    <location>
        <begin position="151"/>
        <end position="166"/>
    </location>
</feature>
<dbReference type="PANTHER" id="PTHR46164">
    <property type="entry name" value="ATF6, ISOFORM C"/>
    <property type="match status" value="1"/>
</dbReference>
<dbReference type="GO" id="GO:0000981">
    <property type="term" value="F:DNA-binding transcription factor activity, RNA polymerase II-specific"/>
    <property type="evidence" value="ECO:0007669"/>
    <property type="project" value="TreeGrafter"/>
</dbReference>
<dbReference type="InterPro" id="IPR051882">
    <property type="entry name" value="ATF_bZIP_TF"/>
</dbReference>
<comment type="subcellular location">
    <subcellularLocation>
        <location evidence="1">Membrane</location>
        <topology evidence="1">Single-pass membrane protein</topology>
    </subcellularLocation>
</comment>
<dbReference type="AlphaFoldDB" id="A0A6F9DKD3"/>
<feature type="compositionally biased region" description="Polar residues" evidence="8">
    <location>
        <begin position="184"/>
        <end position="213"/>
    </location>
</feature>
<dbReference type="Pfam" id="PF00170">
    <property type="entry name" value="bZIP_1"/>
    <property type="match status" value="1"/>
</dbReference>
<feature type="compositionally biased region" description="Basic and acidic residues" evidence="8">
    <location>
        <begin position="312"/>
        <end position="323"/>
    </location>
</feature>
<evidence type="ECO:0000256" key="5">
    <source>
        <dbReference type="ARBA" id="ARBA00023163"/>
    </source>
</evidence>
<feature type="compositionally biased region" description="Basic and acidic residues" evidence="8">
    <location>
        <begin position="1042"/>
        <end position="1052"/>
    </location>
</feature>
<feature type="compositionally biased region" description="Low complexity" evidence="8">
    <location>
        <begin position="1058"/>
        <end position="1071"/>
    </location>
</feature>
<evidence type="ECO:0000259" key="9">
    <source>
        <dbReference type="PROSITE" id="PS50217"/>
    </source>
</evidence>
<dbReference type="GO" id="GO:0005634">
    <property type="term" value="C:nucleus"/>
    <property type="evidence" value="ECO:0007669"/>
    <property type="project" value="TreeGrafter"/>
</dbReference>
<evidence type="ECO:0000256" key="3">
    <source>
        <dbReference type="ARBA" id="ARBA00023015"/>
    </source>
</evidence>
<dbReference type="EMBL" id="LR787503">
    <property type="protein sequence ID" value="CAB3263365.1"/>
    <property type="molecule type" value="mRNA"/>
</dbReference>
<feature type="region of interest" description="Disordered" evidence="8">
    <location>
        <begin position="1026"/>
        <end position="1085"/>
    </location>
</feature>
<keyword evidence="6" id="KW-0539">Nucleus</keyword>
<feature type="domain" description="BZIP" evidence="9">
    <location>
        <begin position="574"/>
        <end position="637"/>
    </location>
</feature>
<evidence type="ECO:0000256" key="7">
    <source>
        <dbReference type="SAM" id="Coils"/>
    </source>
</evidence>
<feature type="region of interest" description="Disordered" evidence="8">
    <location>
        <begin position="145"/>
        <end position="218"/>
    </location>
</feature>